<dbReference type="SUPFAM" id="SSF143990">
    <property type="entry name" value="YbiA-like"/>
    <property type="match status" value="1"/>
</dbReference>
<dbReference type="Gramene" id="PNW82628">
    <property type="protein sequence ID" value="PNW82628"/>
    <property type="gene ID" value="CHLRE_06g286850v5"/>
</dbReference>
<name>A0A2K3DQ59_CHLRE</name>
<evidence type="ECO:0000313" key="3">
    <source>
        <dbReference type="EMBL" id="PNW82628.1"/>
    </source>
</evidence>
<dbReference type="ExpressionAtlas" id="A0A2K3DQ59">
    <property type="expression patterns" value="baseline"/>
</dbReference>
<dbReference type="InterPro" id="IPR037238">
    <property type="entry name" value="YbiA-like_sf"/>
</dbReference>
<sequence length="256" mass="28382">MATDNTEFVFFYGDSASEYPPGSKNYVLSQWFDCKFSDPEQPGVIFTSAEQFMMAGKARLFGDSATLALIMEARDPGCMKALGRQVAGFKPDVWDAAAFDLVVRGNFLKFGADPELREVLLGTGDALLVETAPEDRLWGIGLDEETARATPASEWPGRNLLGKALVEAREQLRRQEQQQDTERQKEAEPAQEDSAKKRKAVAEDPQQQPADDGEQLLQGQDEAAEEEEAPEGNPREKRQRVECQEVLDTPEEAPNA</sequence>
<organism evidence="3 4">
    <name type="scientific">Chlamydomonas reinhardtii</name>
    <name type="common">Chlamydomonas smithii</name>
    <dbReference type="NCBI Taxonomy" id="3055"/>
    <lineage>
        <taxon>Eukaryota</taxon>
        <taxon>Viridiplantae</taxon>
        <taxon>Chlorophyta</taxon>
        <taxon>core chlorophytes</taxon>
        <taxon>Chlorophyceae</taxon>
        <taxon>CS clade</taxon>
        <taxon>Chlamydomonadales</taxon>
        <taxon>Chlamydomonadaceae</taxon>
        <taxon>Chlamydomonas</taxon>
    </lineage>
</organism>
<dbReference type="KEGG" id="cre:CHLRE_06g286850v5"/>
<evidence type="ECO:0000259" key="2">
    <source>
        <dbReference type="Pfam" id="PF08719"/>
    </source>
</evidence>
<feature type="compositionally biased region" description="Basic and acidic residues" evidence="1">
    <location>
        <begin position="172"/>
        <end position="188"/>
    </location>
</feature>
<dbReference type="OrthoDB" id="206452at2759"/>
<dbReference type="InParanoid" id="A0A2K3DQ59"/>
<dbReference type="InterPro" id="IPR012816">
    <property type="entry name" value="NADAR"/>
</dbReference>
<accession>A0A2K3DQ59</accession>
<keyword evidence="4" id="KW-1185">Reference proteome</keyword>
<dbReference type="GeneID" id="5721023"/>
<evidence type="ECO:0000256" key="1">
    <source>
        <dbReference type="SAM" id="MobiDB-lite"/>
    </source>
</evidence>
<protein>
    <recommendedName>
        <fullName evidence="2">NADAR domain-containing protein</fullName>
    </recommendedName>
</protein>
<dbReference type="Gene3D" id="1.10.357.40">
    <property type="entry name" value="YbiA-like"/>
    <property type="match status" value="1"/>
</dbReference>
<reference evidence="3 4" key="1">
    <citation type="journal article" date="2007" name="Science">
        <title>The Chlamydomonas genome reveals the evolution of key animal and plant functions.</title>
        <authorList>
            <person name="Merchant S.S."/>
            <person name="Prochnik S.E."/>
            <person name="Vallon O."/>
            <person name="Harris E.H."/>
            <person name="Karpowicz S.J."/>
            <person name="Witman G.B."/>
            <person name="Terry A."/>
            <person name="Salamov A."/>
            <person name="Fritz-Laylin L.K."/>
            <person name="Marechal-Drouard L."/>
            <person name="Marshall W.F."/>
            <person name="Qu L.H."/>
            <person name="Nelson D.R."/>
            <person name="Sanderfoot A.A."/>
            <person name="Spalding M.H."/>
            <person name="Kapitonov V.V."/>
            <person name="Ren Q."/>
            <person name="Ferris P."/>
            <person name="Lindquist E."/>
            <person name="Shapiro H."/>
            <person name="Lucas S.M."/>
            <person name="Grimwood J."/>
            <person name="Schmutz J."/>
            <person name="Cardol P."/>
            <person name="Cerutti H."/>
            <person name="Chanfreau G."/>
            <person name="Chen C.L."/>
            <person name="Cognat V."/>
            <person name="Croft M.T."/>
            <person name="Dent R."/>
            <person name="Dutcher S."/>
            <person name="Fernandez E."/>
            <person name="Fukuzawa H."/>
            <person name="Gonzalez-Ballester D."/>
            <person name="Gonzalez-Halphen D."/>
            <person name="Hallmann A."/>
            <person name="Hanikenne M."/>
            <person name="Hippler M."/>
            <person name="Inwood W."/>
            <person name="Jabbari K."/>
            <person name="Kalanon M."/>
            <person name="Kuras R."/>
            <person name="Lefebvre P.A."/>
            <person name="Lemaire S.D."/>
            <person name="Lobanov A.V."/>
            <person name="Lohr M."/>
            <person name="Manuell A."/>
            <person name="Meier I."/>
            <person name="Mets L."/>
            <person name="Mittag M."/>
            <person name="Mittelmeier T."/>
            <person name="Moroney J.V."/>
            <person name="Moseley J."/>
            <person name="Napoli C."/>
            <person name="Nedelcu A.M."/>
            <person name="Niyogi K."/>
            <person name="Novoselov S.V."/>
            <person name="Paulsen I.T."/>
            <person name="Pazour G."/>
            <person name="Purton S."/>
            <person name="Ral J.P."/>
            <person name="Riano-Pachon D.M."/>
            <person name="Riekhof W."/>
            <person name="Rymarquis L."/>
            <person name="Schroda M."/>
            <person name="Stern D."/>
            <person name="Umen J."/>
            <person name="Willows R."/>
            <person name="Wilson N."/>
            <person name="Zimmer S.L."/>
            <person name="Allmer J."/>
            <person name="Balk J."/>
            <person name="Bisova K."/>
            <person name="Chen C.J."/>
            <person name="Elias M."/>
            <person name="Gendler K."/>
            <person name="Hauser C."/>
            <person name="Lamb M.R."/>
            <person name="Ledford H."/>
            <person name="Long J.C."/>
            <person name="Minagawa J."/>
            <person name="Page M.D."/>
            <person name="Pan J."/>
            <person name="Pootakham W."/>
            <person name="Roje S."/>
            <person name="Rose A."/>
            <person name="Stahlberg E."/>
            <person name="Terauchi A.M."/>
            <person name="Yang P."/>
            <person name="Ball S."/>
            <person name="Bowler C."/>
            <person name="Dieckmann C.L."/>
            <person name="Gladyshev V.N."/>
            <person name="Green P."/>
            <person name="Jorgensen R."/>
            <person name="Mayfield S."/>
            <person name="Mueller-Roeber B."/>
            <person name="Rajamani S."/>
            <person name="Sayre R.T."/>
            <person name="Brokstein P."/>
            <person name="Dubchak I."/>
            <person name="Goodstein D."/>
            <person name="Hornick L."/>
            <person name="Huang Y.W."/>
            <person name="Jhaveri J."/>
            <person name="Luo Y."/>
            <person name="Martinez D."/>
            <person name="Ngau W.C."/>
            <person name="Otillar B."/>
            <person name="Poliakov A."/>
            <person name="Porter A."/>
            <person name="Szajkowski L."/>
            <person name="Werner G."/>
            <person name="Zhou K."/>
            <person name="Grigoriev I.V."/>
            <person name="Rokhsar D.S."/>
            <person name="Grossman A.R."/>
        </authorList>
    </citation>
    <scope>NUCLEOTIDE SEQUENCE [LARGE SCALE GENOMIC DNA]</scope>
    <source>
        <strain evidence="4">CC-503</strain>
    </source>
</reference>
<dbReference type="NCBIfam" id="TIGR02464">
    <property type="entry name" value="ribofla_fusion"/>
    <property type="match status" value="1"/>
</dbReference>
<dbReference type="RefSeq" id="XP_001695494.2">
    <property type="nucleotide sequence ID" value="XM_001695442.2"/>
</dbReference>
<feature type="compositionally biased region" description="Basic and acidic residues" evidence="1">
    <location>
        <begin position="233"/>
        <end position="243"/>
    </location>
</feature>
<evidence type="ECO:0000313" key="4">
    <source>
        <dbReference type="Proteomes" id="UP000006906"/>
    </source>
</evidence>
<dbReference type="Proteomes" id="UP000006906">
    <property type="component" value="Chromosome 6"/>
</dbReference>
<gene>
    <name evidence="3" type="ORF">CHLRE_06g286850v5</name>
</gene>
<dbReference type="Pfam" id="PF08719">
    <property type="entry name" value="NADAR"/>
    <property type="match status" value="1"/>
</dbReference>
<dbReference type="EMBL" id="CM008967">
    <property type="protein sequence ID" value="PNW82628.1"/>
    <property type="molecule type" value="Genomic_DNA"/>
</dbReference>
<dbReference type="AlphaFoldDB" id="A0A2K3DQ59"/>
<proteinExistence type="predicted"/>
<dbReference type="PaxDb" id="3055-EDP01752"/>
<feature type="domain" description="NADAR" evidence="2">
    <location>
        <begin position="23"/>
        <end position="173"/>
    </location>
</feature>
<feature type="region of interest" description="Disordered" evidence="1">
    <location>
        <begin position="172"/>
        <end position="256"/>
    </location>
</feature>
<dbReference type="CDD" id="cd15457">
    <property type="entry name" value="NADAR"/>
    <property type="match status" value="1"/>
</dbReference>